<dbReference type="AlphaFoldDB" id="A0A0M3K165"/>
<feature type="region of interest" description="Disordered" evidence="1">
    <location>
        <begin position="165"/>
        <end position="229"/>
    </location>
</feature>
<reference evidence="5" key="1">
    <citation type="submission" date="2016-04" db="UniProtKB">
        <authorList>
            <consortium name="WormBaseParasite"/>
        </authorList>
    </citation>
    <scope>IDENTIFICATION</scope>
</reference>
<feature type="compositionally biased region" description="Low complexity" evidence="1">
    <location>
        <begin position="215"/>
        <end position="229"/>
    </location>
</feature>
<dbReference type="OrthoDB" id="167295at2759"/>
<dbReference type="Pfam" id="PF10961">
    <property type="entry name" value="SelK_SelG"/>
    <property type="match status" value="1"/>
</dbReference>
<evidence type="ECO:0000256" key="1">
    <source>
        <dbReference type="SAM" id="MobiDB-lite"/>
    </source>
</evidence>
<keyword evidence="2" id="KW-0812">Transmembrane</keyword>
<evidence type="ECO:0000313" key="3">
    <source>
        <dbReference type="EMBL" id="VDK51157.1"/>
    </source>
</evidence>
<keyword evidence="2" id="KW-1133">Transmembrane helix</keyword>
<dbReference type="WBParaSite" id="ASIM_0001459701-mRNA-1">
    <property type="protein sequence ID" value="ASIM_0001459701-mRNA-1"/>
    <property type="gene ID" value="ASIM_0001459701"/>
</dbReference>
<reference evidence="3 4" key="2">
    <citation type="submission" date="2018-11" db="EMBL/GenBank/DDBJ databases">
        <authorList>
            <consortium name="Pathogen Informatics"/>
        </authorList>
    </citation>
    <scope>NUCLEOTIDE SEQUENCE [LARGE SCALE GENOMIC DNA]</scope>
</reference>
<sequence>MGDHEQENTITLPAHMRCAAYTWNLIALKDTKKAVDKIVFKRVHKSALAKAISLWNHQNQSTTTADTVYKELGVRERPVRRDNDRPRTLVKANLGTTRELVSEFGVGHLTVHCGPYANTMPYVNANGDIVESKNSFLNVILGIFSFIMLFFKTLFAPFLGSQQQQFNPRDRLRNGPSSSNGLDPNRRWPRSGGPGGPSYADEGRNRRQMGRLPRSSGMSMPPMSCAPGG</sequence>
<keyword evidence="4" id="KW-1185">Reference proteome</keyword>
<evidence type="ECO:0000313" key="4">
    <source>
        <dbReference type="Proteomes" id="UP000267096"/>
    </source>
</evidence>
<organism evidence="5">
    <name type="scientific">Anisakis simplex</name>
    <name type="common">Herring worm</name>
    <dbReference type="NCBI Taxonomy" id="6269"/>
    <lineage>
        <taxon>Eukaryota</taxon>
        <taxon>Metazoa</taxon>
        <taxon>Ecdysozoa</taxon>
        <taxon>Nematoda</taxon>
        <taxon>Chromadorea</taxon>
        <taxon>Rhabditida</taxon>
        <taxon>Spirurina</taxon>
        <taxon>Ascaridomorpha</taxon>
        <taxon>Ascaridoidea</taxon>
        <taxon>Anisakidae</taxon>
        <taxon>Anisakis</taxon>
        <taxon>Anisakis simplex complex</taxon>
    </lineage>
</organism>
<gene>
    <name evidence="3" type="ORF">ASIM_LOCUS14007</name>
</gene>
<evidence type="ECO:0000256" key="2">
    <source>
        <dbReference type="SAM" id="Phobius"/>
    </source>
</evidence>
<keyword evidence="2" id="KW-0472">Membrane</keyword>
<dbReference type="Proteomes" id="UP000267096">
    <property type="component" value="Unassembled WGS sequence"/>
</dbReference>
<dbReference type="EMBL" id="UYRR01031577">
    <property type="protein sequence ID" value="VDK51157.1"/>
    <property type="molecule type" value="Genomic_DNA"/>
</dbReference>
<protein>
    <submittedName>
        <fullName evidence="5">DUF4817 domain-containing protein</fullName>
    </submittedName>
</protein>
<evidence type="ECO:0000313" key="5">
    <source>
        <dbReference type="WBParaSite" id="ASIM_0001459701-mRNA-1"/>
    </source>
</evidence>
<feature type="transmembrane region" description="Helical" evidence="2">
    <location>
        <begin position="136"/>
        <end position="159"/>
    </location>
</feature>
<proteinExistence type="predicted"/>
<dbReference type="InterPro" id="IPR024491">
    <property type="entry name" value="Se_SelK/SelG"/>
</dbReference>
<accession>A0A0M3K165</accession>
<name>A0A0M3K165_ANISI</name>